<sequence>MTSFVINDVRIFTGEEVLESGSVLVEDGIIRYVGRETPSVDLPIITASNSTLMPGLIDAHIHADKGQVLAIEQSLRFGVTTVLDMHNESWNVTKLKKIAAQRKDVADFKSACFGATVDQGWPEAIVKIHDHSEETSKEIDKWPKLKNPEDAEPFVLENIKNGCDFIKLMHESGSVMGQSFNLPSLSLQSAVVKAAHAHNLLAVAHSICLEDTLAILKAGVDGMMHTFADKPPTEELLEAYKKNGAFCVPTLGVLASATGEGKTIQQSFADDPRVADLIEETSRENLCRCMEFAAKTSKMENAYENVRQLRAAGIDILCGSDAASPAHGTAWGLSMHLELHYLVKHCDITPEEALRAATSINARRFRLEDRGVIAVGRKADLILIEGNPLEDIGNTLNLKGVWRDGHRL</sequence>
<dbReference type="EMBL" id="JAFEKC020000025">
    <property type="protein sequence ID" value="KAK0507017.1"/>
    <property type="molecule type" value="Genomic_DNA"/>
</dbReference>
<dbReference type="AlphaFoldDB" id="A0AA39QQ12"/>
<dbReference type="InterPro" id="IPR011059">
    <property type="entry name" value="Metal-dep_hydrolase_composite"/>
</dbReference>
<evidence type="ECO:0000259" key="1">
    <source>
        <dbReference type="Pfam" id="PF01979"/>
    </source>
</evidence>
<dbReference type="InterPro" id="IPR051781">
    <property type="entry name" value="Metallo-dep_Hydrolase"/>
</dbReference>
<dbReference type="InterPro" id="IPR006680">
    <property type="entry name" value="Amidohydro-rel"/>
</dbReference>
<protein>
    <recommendedName>
        <fullName evidence="1">Amidohydrolase-related domain-containing protein</fullName>
    </recommendedName>
</protein>
<dbReference type="Proteomes" id="UP001166286">
    <property type="component" value="Unassembled WGS sequence"/>
</dbReference>
<keyword evidence="3" id="KW-1185">Reference proteome</keyword>
<dbReference type="Gene3D" id="3.40.50.10910">
    <property type="entry name" value="Amidohydrolase"/>
    <property type="match status" value="1"/>
</dbReference>
<dbReference type="PANTHER" id="PTHR43135">
    <property type="entry name" value="ALPHA-D-RIBOSE 1-METHYLPHOSPHONATE 5-TRIPHOSPHATE DIPHOSPHATASE"/>
    <property type="match status" value="1"/>
</dbReference>
<dbReference type="PANTHER" id="PTHR43135:SF3">
    <property type="entry name" value="ALPHA-D-RIBOSE 1-METHYLPHOSPHONATE 5-TRIPHOSPHATE DIPHOSPHATASE"/>
    <property type="match status" value="1"/>
</dbReference>
<proteinExistence type="predicted"/>
<dbReference type="Gene3D" id="1.20.58.520">
    <property type="entry name" value="Amidohydrolase"/>
    <property type="match status" value="1"/>
</dbReference>
<feature type="domain" description="Amidohydrolase-related" evidence="1">
    <location>
        <begin position="51"/>
        <end position="406"/>
    </location>
</feature>
<dbReference type="SUPFAM" id="SSF51338">
    <property type="entry name" value="Composite domain of metallo-dependent hydrolases"/>
    <property type="match status" value="1"/>
</dbReference>
<accession>A0AA39QQ12</accession>
<dbReference type="SUPFAM" id="SSF51556">
    <property type="entry name" value="Metallo-dependent hydrolases"/>
    <property type="match status" value="1"/>
</dbReference>
<reference evidence="2" key="1">
    <citation type="submission" date="2023-03" db="EMBL/GenBank/DDBJ databases">
        <title>Complete genome of Cladonia borealis.</title>
        <authorList>
            <person name="Park H."/>
        </authorList>
    </citation>
    <scope>NUCLEOTIDE SEQUENCE</scope>
    <source>
        <strain evidence="2">ANT050790</strain>
    </source>
</reference>
<dbReference type="Pfam" id="PF01979">
    <property type="entry name" value="Amidohydro_1"/>
    <property type="match status" value="1"/>
</dbReference>
<evidence type="ECO:0000313" key="2">
    <source>
        <dbReference type="EMBL" id="KAK0507017.1"/>
    </source>
</evidence>
<dbReference type="Gene3D" id="3.30.110.90">
    <property type="entry name" value="Amidohydrolase"/>
    <property type="match status" value="1"/>
</dbReference>
<comment type="caution">
    <text evidence="2">The sequence shown here is derived from an EMBL/GenBank/DDBJ whole genome shotgun (WGS) entry which is preliminary data.</text>
</comment>
<dbReference type="Gene3D" id="2.30.40.10">
    <property type="entry name" value="Urease, subunit C, domain 1"/>
    <property type="match status" value="1"/>
</dbReference>
<gene>
    <name evidence="2" type="ORF">JMJ35_010475</name>
</gene>
<evidence type="ECO:0000313" key="3">
    <source>
        <dbReference type="Proteomes" id="UP001166286"/>
    </source>
</evidence>
<organism evidence="2 3">
    <name type="scientific">Cladonia borealis</name>
    <dbReference type="NCBI Taxonomy" id="184061"/>
    <lineage>
        <taxon>Eukaryota</taxon>
        <taxon>Fungi</taxon>
        <taxon>Dikarya</taxon>
        <taxon>Ascomycota</taxon>
        <taxon>Pezizomycotina</taxon>
        <taxon>Lecanoromycetes</taxon>
        <taxon>OSLEUM clade</taxon>
        <taxon>Lecanoromycetidae</taxon>
        <taxon>Lecanorales</taxon>
        <taxon>Lecanorineae</taxon>
        <taxon>Cladoniaceae</taxon>
        <taxon>Cladonia</taxon>
    </lineage>
</organism>
<name>A0AA39QQ12_9LECA</name>
<dbReference type="GO" id="GO:0016810">
    <property type="term" value="F:hydrolase activity, acting on carbon-nitrogen (but not peptide) bonds"/>
    <property type="evidence" value="ECO:0007669"/>
    <property type="project" value="InterPro"/>
</dbReference>
<dbReference type="InterPro" id="IPR032466">
    <property type="entry name" value="Metal_Hydrolase"/>
</dbReference>